<dbReference type="InterPro" id="IPR054202">
    <property type="entry name" value="DUF6907"/>
</dbReference>
<accession>A0ABP9U419</accession>
<name>A0ABP9U419_9MICO</name>
<dbReference type="Pfam" id="PF21848">
    <property type="entry name" value="DUF6907"/>
    <property type="match status" value="1"/>
</dbReference>
<sequence>MEPTHTVRPRPAWLTESCPSWCSGDHDGQNYPVDRLHLSSMTTIPVIERVRIRDAETTQIIPQAEPVEATVVIVVIVQMVGDRDVWIAVGTETQQLEVTLESARRVHHHLARLLRGLDTSR</sequence>
<reference evidence="1 2" key="1">
    <citation type="submission" date="2024-02" db="EMBL/GenBank/DDBJ databases">
        <title>Characterization of antibiotic resistant novel bacterial strains and their environmental applications.</title>
        <authorList>
            <person name="Manzoor S."/>
            <person name="Abbas S."/>
            <person name="Arshad M."/>
            <person name="Li W.J."/>
            <person name="Ahmed I."/>
        </authorList>
    </citation>
    <scope>NUCLEOTIDE SEQUENCE [LARGE SCALE GENOMIC DNA]</scope>
    <source>
        <strain evidence="1 2">KACC 15558</strain>
    </source>
</reference>
<dbReference type="RefSeq" id="WP_201671085.1">
    <property type="nucleotide sequence ID" value="NZ_BAABBK010000011.1"/>
</dbReference>
<evidence type="ECO:0000313" key="1">
    <source>
        <dbReference type="EMBL" id="GAA5341592.1"/>
    </source>
</evidence>
<organism evidence="1 2">
    <name type="scientific">Brevibacterium ammoniilyticum</name>
    <dbReference type="NCBI Taxonomy" id="1046555"/>
    <lineage>
        <taxon>Bacteria</taxon>
        <taxon>Bacillati</taxon>
        <taxon>Actinomycetota</taxon>
        <taxon>Actinomycetes</taxon>
        <taxon>Micrococcales</taxon>
        <taxon>Brevibacteriaceae</taxon>
        <taxon>Brevibacterium</taxon>
    </lineage>
</organism>
<gene>
    <name evidence="1" type="ORF">KACC15558_26330</name>
</gene>
<dbReference type="Proteomes" id="UP001498935">
    <property type="component" value="Unassembled WGS sequence"/>
</dbReference>
<evidence type="ECO:0000313" key="2">
    <source>
        <dbReference type="Proteomes" id="UP001498935"/>
    </source>
</evidence>
<protein>
    <submittedName>
        <fullName evidence="1">Uncharacterized protein</fullName>
    </submittedName>
</protein>
<dbReference type="EMBL" id="BAABNP010000011">
    <property type="protein sequence ID" value="GAA5341592.1"/>
    <property type="molecule type" value="Genomic_DNA"/>
</dbReference>
<proteinExistence type="predicted"/>
<keyword evidence="2" id="KW-1185">Reference proteome</keyword>
<comment type="caution">
    <text evidence="1">The sequence shown here is derived from an EMBL/GenBank/DDBJ whole genome shotgun (WGS) entry which is preliminary data.</text>
</comment>